<proteinExistence type="predicted"/>
<dbReference type="InterPro" id="IPR015943">
    <property type="entry name" value="WD40/YVTN_repeat-like_dom_sf"/>
</dbReference>
<evidence type="ECO:0000256" key="2">
    <source>
        <dbReference type="SAM" id="MobiDB-lite"/>
    </source>
</evidence>
<dbReference type="AlphaFoldDB" id="A0ABD3MPK3"/>
<dbReference type="InterPro" id="IPR001680">
    <property type="entry name" value="WD40_rpt"/>
</dbReference>
<gene>
    <name evidence="3" type="ORF">ACHAWU_003377</name>
</gene>
<dbReference type="Pfam" id="PF00400">
    <property type="entry name" value="WD40"/>
    <property type="match status" value="2"/>
</dbReference>
<feature type="repeat" description="WD" evidence="1">
    <location>
        <begin position="89"/>
        <end position="130"/>
    </location>
</feature>
<dbReference type="Gene3D" id="2.130.10.10">
    <property type="entry name" value="YVTN repeat-like/Quinoprotein amine dehydrogenase"/>
    <property type="match status" value="2"/>
</dbReference>
<name>A0ABD3MPK3_9STRA</name>
<comment type="caution">
    <text evidence="3">The sequence shown here is derived from an EMBL/GenBank/DDBJ whole genome shotgun (WGS) entry which is preliminary data.</text>
</comment>
<accession>A0ABD3MPK3</accession>
<protein>
    <submittedName>
        <fullName evidence="3">Uncharacterized protein</fullName>
    </submittedName>
</protein>
<evidence type="ECO:0000313" key="4">
    <source>
        <dbReference type="Proteomes" id="UP001530293"/>
    </source>
</evidence>
<dbReference type="InterPro" id="IPR036322">
    <property type="entry name" value="WD40_repeat_dom_sf"/>
</dbReference>
<reference evidence="3 4" key="1">
    <citation type="submission" date="2024-10" db="EMBL/GenBank/DDBJ databases">
        <title>Updated reference genomes for cyclostephanoid diatoms.</title>
        <authorList>
            <person name="Roberts W.R."/>
            <person name="Alverson A.J."/>
        </authorList>
    </citation>
    <scope>NUCLEOTIDE SEQUENCE [LARGE SCALE GENOMIC DNA]</scope>
    <source>
        <strain evidence="3 4">AJA232-27</strain>
    </source>
</reference>
<organism evidence="3 4">
    <name type="scientific">Discostella pseudostelligera</name>
    <dbReference type="NCBI Taxonomy" id="259834"/>
    <lineage>
        <taxon>Eukaryota</taxon>
        <taxon>Sar</taxon>
        <taxon>Stramenopiles</taxon>
        <taxon>Ochrophyta</taxon>
        <taxon>Bacillariophyta</taxon>
        <taxon>Coscinodiscophyceae</taxon>
        <taxon>Thalassiosirophycidae</taxon>
        <taxon>Stephanodiscales</taxon>
        <taxon>Stephanodiscaceae</taxon>
        <taxon>Discostella</taxon>
    </lineage>
</organism>
<dbReference type="Proteomes" id="UP001530293">
    <property type="component" value="Unassembled WGS sequence"/>
</dbReference>
<evidence type="ECO:0000256" key="1">
    <source>
        <dbReference type="PROSITE-ProRule" id="PRU00221"/>
    </source>
</evidence>
<dbReference type="PROSITE" id="PS50294">
    <property type="entry name" value="WD_REPEATS_REGION"/>
    <property type="match status" value="1"/>
</dbReference>
<dbReference type="SUPFAM" id="SSF50978">
    <property type="entry name" value="WD40 repeat-like"/>
    <property type="match status" value="1"/>
</dbReference>
<keyword evidence="4" id="KW-1185">Reference proteome</keyword>
<dbReference type="EMBL" id="JALLBG020000110">
    <property type="protein sequence ID" value="KAL3763911.1"/>
    <property type="molecule type" value="Genomic_DNA"/>
</dbReference>
<dbReference type="PANTHER" id="PTHR19879:SF9">
    <property type="entry name" value="TRANSCRIPTION INITIATION FACTOR TFIID SUBUNIT 5"/>
    <property type="match status" value="1"/>
</dbReference>
<feature type="compositionally biased region" description="Polar residues" evidence="2">
    <location>
        <begin position="10"/>
        <end position="22"/>
    </location>
</feature>
<dbReference type="SMART" id="SM00320">
    <property type="entry name" value="WD40"/>
    <property type="match status" value="7"/>
</dbReference>
<feature type="region of interest" description="Disordered" evidence="2">
    <location>
        <begin position="213"/>
        <end position="235"/>
    </location>
</feature>
<dbReference type="PANTHER" id="PTHR19879">
    <property type="entry name" value="TRANSCRIPTION INITIATION FACTOR TFIID"/>
    <property type="match status" value="1"/>
</dbReference>
<feature type="region of interest" description="Disordered" evidence="2">
    <location>
        <begin position="1"/>
        <end position="33"/>
    </location>
</feature>
<sequence length="550" mass="58917">MIAQDVQAENGGSINHSLDQDNSGSGSGSGSIRPNALHEANIFHSSFFGGPLPLAAAAAAAAAANDNIHSSSSSSPLSNRKPKNERLCLGGHRETIFGLSFSPDGVYFATASQDSTIGIWSTKSHRLVMTLKEGMDVKFECLRVAWSMGRGSNGSAGMNEKYLLASAGADGIARLWSANIPATADANDNNDGELQWRCVGMLDHYLFEKEDRNCSHAQKEEEDGDEREEDDESDRPQIYALQFIPGNERSGSSTNALRLVTSTNDCIYLWDIHAKDDGVGGDDGINLRKFNLHTLIQFSHLNDDTNYNINTFGGERNPDNALYVFDASYCNANDWIGVALSDGTCRVLSPCNATDAFDDNGVDKGSSSYQERCVLGLPPGYFGNNQGGGHLTALSWDASGTRLATCLASGRVVLWSIHAVKNGMDGDVLLQPSCMSILEGGHDAGRTLFGAKYCGSSNQDLLLTWGVDGKVCLWDSYSIGEVCSPLCTLISHSKYPIYALDVTAGGKDSVEQGNQVLHMAIGGGADGGFFGVPVYLYDIHSVFEPLTHTC</sequence>
<evidence type="ECO:0000313" key="3">
    <source>
        <dbReference type="EMBL" id="KAL3763911.1"/>
    </source>
</evidence>
<feature type="compositionally biased region" description="Acidic residues" evidence="2">
    <location>
        <begin position="220"/>
        <end position="233"/>
    </location>
</feature>
<keyword evidence="1" id="KW-0853">WD repeat</keyword>
<dbReference type="PROSITE" id="PS50082">
    <property type="entry name" value="WD_REPEATS_2"/>
    <property type="match status" value="1"/>
</dbReference>